<dbReference type="SUPFAM" id="SSF48452">
    <property type="entry name" value="TPR-like"/>
    <property type="match status" value="2"/>
</dbReference>
<dbReference type="Pfam" id="PF13181">
    <property type="entry name" value="TPR_8"/>
    <property type="match status" value="1"/>
</dbReference>
<evidence type="ECO:0000256" key="1">
    <source>
        <dbReference type="ARBA" id="ARBA00022737"/>
    </source>
</evidence>
<evidence type="ECO:0000256" key="2">
    <source>
        <dbReference type="ARBA" id="ARBA00022803"/>
    </source>
</evidence>
<gene>
    <name evidence="4" type="ORF">BpHYR1_025078</name>
</gene>
<dbReference type="InterPro" id="IPR021109">
    <property type="entry name" value="Peptidase_aspartic_dom_sf"/>
</dbReference>
<evidence type="ECO:0000256" key="3">
    <source>
        <dbReference type="PROSITE-ProRule" id="PRU00339"/>
    </source>
</evidence>
<dbReference type="SMART" id="SM00028">
    <property type="entry name" value="TPR"/>
    <property type="match status" value="7"/>
</dbReference>
<proteinExistence type="predicted"/>
<dbReference type="PANTHER" id="PTHR45641">
    <property type="entry name" value="TETRATRICOPEPTIDE REPEAT PROTEIN (AFU_ORTHOLOGUE AFUA_6G03870)"/>
    <property type="match status" value="1"/>
</dbReference>
<name>A0A3M7RGG2_BRAPC</name>
<comment type="caution">
    <text evidence="4">The sequence shown here is derived from an EMBL/GenBank/DDBJ whole genome shotgun (WGS) entry which is preliminary data.</text>
</comment>
<organism evidence="4 5">
    <name type="scientific">Brachionus plicatilis</name>
    <name type="common">Marine rotifer</name>
    <name type="synonym">Brachionus muelleri</name>
    <dbReference type="NCBI Taxonomy" id="10195"/>
    <lineage>
        <taxon>Eukaryota</taxon>
        <taxon>Metazoa</taxon>
        <taxon>Spiralia</taxon>
        <taxon>Gnathifera</taxon>
        <taxon>Rotifera</taxon>
        <taxon>Eurotatoria</taxon>
        <taxon>Monogononta</taxon>
        <taxon>Pseudotrocha</taxon>
        <taxon>Ploima</taxon>
        <taxon>Brachionidae</taxon>
        <taxon>Brachionus</taxon>
    </lineage>
</organism>
<feature type="repeat" description="TPR" evidence="3">
    <location>
        <begin position="52"/>
        <end position="85"/>
    </location>
</feature>
<dbReference type="EMBL" id="REGN01003416">
    <property type="protein sequence ID" value="RNA22642.1"/>
    <property type="molecule type" value="Genomic_DNA"/>
</dbReference>
<feature type="repeat" description="TPR" evidence="3">
    <location>
        <begin position="176"/>
        <end position="209"/>
    </location>
</feature>
<feature type="repeat" description="TPR" evidence="3">
    <location>
        <begin position="92"/>
        <end position="125"/>
    </location>
</feature>
<accession>A0A3M7RGG2</accession>
<feature type="repeat" description="TPR" evidence="3">
    <location>
        <begin position="218"/>
        <end position="251"/>
    </location>
</feature>
<keyword evidence="5" id="KW-1185">Reference proteome</keyword>
<dbReference type="Gene3D" id="2.40.70.10">
    <property type="entry name" value="Acid Proteases"/>
    <property type="match status" value="1"/>
</dbReference>
<dbReference type="Proteomes" id="UP000276133">
    <property type="component" value="Unassembled WGS sequence"/>
</dbReference>
<evidence type="ECO:0000313" key="5">
    <source>
        <dbReference type="Proteomes" id="UP000276133"/>
    </source>
</evidence>
<evidence type="ECO:0000313" key="4">
    <source>
        <dbReference type="EMBL" id="RNA22642.1"/>
    </source>
</evidence>
<dbReference type="STRING" id="10195.A0A3M7RGG2"/>
<dbReference type="PROSITE" id="PS50005">
    <property type="entry name" value="TPR"/>
    <property type="match status" value="4"/>
</dbReference>
<dbReference type="Gene3D" id="1.25.40.10">
    <property type="entry name" value="Tetratricopeptide repeat domain"/>
    <property type="match status" value="3"/>
</dbReference>
<dbReference type="InterPro" id="IPR019734">
    <property type="entry name" value="TPR_rpt"/>
</dbReference>
<dbReference type="AlphaFoldDB" id="A0A3M7RGG2"/>
<dbReference type="InterPro" id="IPR011990">
    <property type="entry name" value="TPR-like_helical_dom_sf"/>
</dbReference>
<dbReference type="OrthoDB" id="10222582at2759"/>
<keyword evidence="1" id="KW-0677">Repeat</keyword>
<dbReference type="Pfam" id="PF13424">
    <property type="entry name" value="TPR_12"/>
    <property type="match status" value="3"/>
</dbReference>
<keyword evidence="2 3" id="KW-0802">TPR repeat</keyword>
<sequence>MANSEYDKTKNSLESIIKYEQSLLITKESLNDFKNVLEMKRKLLPSMHRELAVTMDRIGLIYADMNDHEQSIDYFSESLNIHKNLNEPSCLAECYWRLGDAFLKLKDYSTSLNFFSRSLELLKSTLRGNDTKIGYAHLKIGNCFLGMHRIDQCLRFYQTSLEIFKKKLAEYHPTMADCFNQMGKAHFTIGDMHKAVEYFERALAIRVTILPGFHLDITDSYKNVGDCYYKMDQYEKAIECYCKSVENGRTVTTDNYSIVVPIYIGIGEAYAKLGQPITAINYYQKSFEIYKKILNENHLDYARLYNCLGVAYLELGEVKKAQEFFAMYKRVQELQLNAVMFGWDAVKRLSFLPLLLTGKRKRLYEGKDDGSKTNIETIFDTLINGCSRFAESLHQDFLDRVPLPNESIVQFARAIQKLLEKAIPSLEKNEKKVCSGAQKSAEGFGVTQFKFETMESDIKSNANDVNVNLVQSQTNFSEGFGDGENTVELLDRSRLSPAALYPGSRDLNAREFKRFPVTINDITISLAEDCVVIPVSIKFIDWYGAYNFIVTDSLSEKDLILGRDFMKKYGAIIDHAKGSITLDVNISEVANKSDFKIDQYPCISAFNVVLEPKVGQLSNAKF</sequence>
<dbReference type="PANTHER" id="PTHR45641:SF19">
    <property type="entry name" value="NEPHROCYSTIN-3"/>
    <property type="match status" value="1"/>
</dbReference>
<reference evidence="4 5" key="1">
    <citation type="journal article" date="2018" name="Sci. Rep.">
        <title>Genomic signatures of local adaptation to the degree of environmental predictability in rotifers.</title>
        <authorList>
            <person name="Franch-Gras L."/>
            <person name="Hahn C."/>
            <person name="Garcia-Roger E.M."/>
            <person name="Carmona M.J."/>
            <person name="Serra M."/>
            <person name="Gomez A."/>
        </authorList>
    </citation>
    <scope>NUCLEOTIDE SEQUENCE [LARGE SCALE GENOMIC DNA]</scope>
    <source>
        <strain evidence="4">HYR1</strain>
    </source>
</reference>
<protein>
    <submittedName>
        <fullName evidence="4">Tetratricopeptide repeat</fullName>
    </submittedName>
</protein>